<dbReference type="EMBL" id="BORR01000005">
    <property type="protein sequence ID" value="GIO36894.1"/>
    <property type="molecule type" value="Genomic_DNA"/>
</dbReference>
<dbReference type="GO" id="GO:0003677">
    <property type="term" value="F:DNA binding"/>
    <property type="evidence" value="ECO:0007669"/>
    <property type="project" value="InterPro"/>
</dbReference>
<reference evidence="3 4" key="1">
    <citation type="submission" date="2021-03" db="EMBL/GenBank/DDBJ databases">
        <title>Antimicrobial resistance genes in bacteria isolated from Japanese honey, and their potential for conferring macrolide and lincosamide resistance in the American foulbrood pathogen Paenibacillus larvae.</title>
        <authorList>
            <person name="Okamoto M."/>
            <person name="Kumagai M."/>
            <person name="Kanamori H."/>
            <person name="Takamatsu D."/>
        </authorList>
    </citation>
    <scope>NUCLEOTIDE SEQUENCE [LARGE SCALE GENOMIC DNA]</scope>
    <source>
        <strain evidence="3 4">J41TS12</strain>
    </source>
</reference>
<dbReference type="PANTHER" id="PTHR30349:SF82">
    <property type="entry name" value="INTEGRASE_RECOMBINASE YOEC-RELATED"/>
    <property type="match status" value="1"/>
</dbReference>
<gene>
    <name evidence="3" type="ORF">J41TS12_17550</name>
</gene>
<dbReference type="InterPro" id="IPR002104">
    <property type="entry name" value="Integrase_catalytic"/>
</dbReference>
<name>A0A920CH81_9BACL</name>
<feature type="domain" description="Tyr recombinase" evidence="2">
    <location>
        <begin position="6"/>
        <end position="190"/>
    </location>
</feature>
<dbReference type="GO" id="GO:0015074">
    <property type="term" value="P:DNA integration"/>
    <property type="evidence" value="ECO:0007669"/>
    <property type="project" value="InterPro"/>
</dbReference>
<dbReference type="InterPro" id="IPR050090">
    <property type="entry name" value="Tyrosine_recombinase_XerCD"/>
</dbReference>
<dbReference type="PANTHER" id="PTHR30349">
    <property type="entry name" value="PHAGE INTEGRASE-RELATED"/>
    <property type="match status" value="1"/>
</dbReference>
<dbReference type="Pfam" id="PF00589">
    <property type="entry name" value="Phage_integrase"/>
    <property type="match status" value="1"/>
</dbReference>
<evidence type="ECO:0000313" key="3">
    <source>
        <dbReference type="EMBL" id="GIO36894.1"/>
    </source>
</evidence>
<dbReference type="SUPFAM" id="SSF56349">
    <property type="entry name" value="DNA breaking-rejoining enzymes"/>
    <property type="match status" value="1"/>
</dbReference>
<evidence type="ECO:0000256" key="1">
    <source>
        <dbReference type="ARBA" id="ARBA00023172"/>
    </source>
</evidence>
<dbReference type="GO" id="GO:0006310">
    <property type="term" value="P:DNA recombination"/>
    <property type="evidence" value="ECO:0007669"/>
    <property type="project" value="UniProtKB-KW"/>
</dbReference>
<dbReference type="PROSITE" id="PS51898">
    <property type="entry name" value="TYR_RECOMBINASE"/>
    <property type="match status" value="1"/>
</dbReference>
<dbReference type="Proteomes" id="UP000681162">
    <property type="component" value="Unassembled WGS sequence"/>
</dbReference>
<dbReference type="InterPro" id="IPR011010">
    <property type="entry name" value="DNA_brk_join_enz"/>
</dbReference>
<evidence type="ECO:0000313" key="4">
    <source>
        <dbReference type="Proteomes" id="UP000681162"/>
    </source>
</evidence>
<keyword evidence="1" id="KW-0233">DNA recombination</keyword>
<sequence>MLNRGGDMKKVQPIRDDRIIEGMKHYFYTRNMRNYLFFCIGIYSGLRVSDLCRLTVAEVRGTHVNLIEQKNKHAKRFVVHHSIRSDLDDYIKDMKDSDYIFQSRQIKTVSRMRGQPIDRTTAYRFLVSAGRQFGLTEIGCHTLRKTWAYRLYMQDPRNLALLMEMFGHTDPAETLDYIGLTQDMMDKAIQALN</sequence>
<organism evidence="3 4">
    <name type="scientific">Paenibacillus antibioticophila</name>
    <dbReference type="NCBI Taxonomy" id="1274374"/>
    <lineage>
        <taxon>Bacteria</taxon>
        <taxon>Bacillati</taxon>
        <taxon>Bacillota</taxon>
        <taxon>Bacilli</taxon>
        <taxon>Bacillales</taxon>
        <taxon>Paenibacillaceae</taxon>
        <taxon>Paenibacillus</taxon>
    </lineage>
</organism>
<dbReference type="InterPro" id="IPR013762">
    <property type="entry name" value="Integrase-like_cat_sf"/>
</dbReference>
<dbReference type="AlphaFoldDB" id="A0A920CH81"/>
<evidence type="ECO:0000259" key="2">
    <source>
        <dbReference type="PROSITE" id="PS51898"/>
    </source>
</evidence>
<dbReference type="Gene3D" id="1.10.443.10">
    <property type="entry name" value="Intergrase catalytic core"/>
    <property type="match status" value="1"/>
</dbReference>
<accession>A0A920CH81</accession>
<protein>
    <submittedName>
        <fullName evidence="3">Site-specific integrase</fullName>
    </submittedName>
</protein>
<keyword evidence="4" id="KW-1185">Reference proteome</keyword>
<comment type="caution">
    <text evidence="3">The sequence shown here is derived from an EMBL/GenBank/DDBJ whole genome shotgun (WGS) entry which is preliminary data.</text>
</comment>
<proteinExistence type="predicted"/>